<reference evidence="2" key="1">
    <citation type="submission" date="2019-05" db="EMBL/GenBank/DDBJ databases">
        <authorList>
            <person name="Castillo A."/>
            <person name="Giampetruzzi A."/>
            <person name="Landa B."/>
            <person name="Saponari M."/>
            <person name="Almeida R.P.P."/>
            <person name="Moralejo E."/>
            <person name="Marco-Noales E."/>
            <person name="Velasco-Amo M.P."/>
            <person name="Roman-Ecija M."/>
            <person name="Navarro I."/>
            <person name="Monterde A."/>
            <person name="Barbe S."/>
        </authorList>
    </citation>
    <scope>NUCLEOTIDE SEQUENCE</scope>
    <source>
        <strain evidence="2">XYL1981</strain>
    </source>
</reference>
<gene>
    <name evidence="2" type="ORF">FG476_05225</name>
</gene>
<evidence type="ECO:0000313" key="3">
    <source>
        <dbReference type="Proteomes" id="UP000474061"/>
    </source>
</evidence>
<feature type="transmembrane region" description="Helical" evidence="1">
    <location>
        <begin position="132"/>
        <end position="153"/>
    </location>
</feature>
<dbReference type="EMBL" id="VDCJ01000340">
    <property type="protein sequence ID" value="MRU23490.1"/>
    <property type="molecule type" value="Genomic_DNA"/>
</dbReference>
<sequence length="170" mass="18173">MRKFTRPSTASNPPERLSGRTSVISKVTVHPHSLNLAAFVQLFSLLETSSCNRQTVYAGAIPLETDLLNTNRNALVGLGKLAAAMLGTSTLVNGLACVPTAPATLHVQVLAGEIYSLQNLDGTAFGFLPWRIAAVLIGIAAMIGIGAACSYKAEHAHYAPQQMRRYRRSP</sequence>
<evidence type="ECO:0000256" key="1">
    <source>
        <dbReference type="SAM" id="Phobius"/>
    </source>
</evidence>
<keyword evidence="1" id="KW-1133">Transmembrane helix</keyword>
<comment type="caution">
    <text evidence="2">The sequence shown here is derived from an EMBL/GenBank/DDBJ whole genome shotgun (WGS) entry which is preliminary data.</text>
</comment>
<reference evidence="2" key="2">
    <citation type="journal article" date="2020" name="Appl. Environ. Microbiol.">
        <title>Multiple intercontinental introductions associated with the emergence of a plant pathogen in Europe.</title>
        <authorList>
            <person name="Landa B.B."/>
            <person name="Castillo A.I."/>
            <person name="Giampetruzzi A."/>
            <person name="Kahn A."/>
            <person name="Roman-Ecija M."/>
            <person name="Velasco-Amo M.P."/>
            <person name="Navas-Cortes J.A."/>
            <person name="Marco-Noales E."/>
            <person name="Barbe S."/>
            <person name="Moralejo E."/>
            <person name="Coletta-Filho H.D."/>
            <person name="Saldarelli P."/>
            <person name="Saponari M."/>
            <person name="Almeida R.P.P."/>
        </authorList>
    </citation>
    <scope>NUCLEOTIDE SEQUENCE</scope>
    <source>
        <strain evidence="2">XYL1981</strain>
    </source>
</reference>
<organism evidence="2 3">
    <name type="scientific">Xylella fastidiosa subsp. multiplex</name>
    <dbReference type="NCBI Taxonomy" id="644357"/>
    <lineage>
        <taxon>Bacteria</taxon>
        <taxon>Pseudomonadati</taxon>
        <taxon>Pseudomonadota</taxon>
        <taxon>Gammaproteobacteria</taxon>
        <taxon>Lysobacterales</taxon>
        <taxon>Lysobacteraceae</taxon>
        <taxon>Xylella</taxon>
    </lineage>
</organism>
<keyword evidence="1" id="KW-0472">Membrane</keyword>
<dbReference type="RefSeq" id="WP_004085881.1">
    <property type="nucleotide sequence ID" value="NZ_CP136979.1"/>
</dbReference>
<keyword evidence="1" id="KW-0812">Transmembrane</keyword>
<dbReference type="AlphaFoldDB" id="A0A9Q4MIJ8"/>
<proteinExistence type="predicted"/>
<evidence type="ECO:0000313" key="2">
    <source>
        <dbReference type="EMBL" id="MRU23490.1"/>
    </source>
</evidence>
<accession>A0A9Q4MIJ8</accession>
<name>A0A9Q4MIJ8_XYLFS</name>
<protein>
    <submittedName>
        <fullName evidence="2">Uncharacterized protein</fullName>
    </submittedName>
</protein>
<dbReference type="Proteomes" id="UP000474061">
    <property type="component" value="Unassembled WGS sequence"/>
</dbReference>